<reference evidence="1 2" key="1">
    <citation type="submission" date="2016-08" db="EMBL/GenBank/DDBJ databases">
        <title>A Parts List for Fungal Cellulosomes Revealed by Comparative Genomics.</title>
        <authorList>
            <consortium name="DOE Joint Genome Institute"/>
            <person name="Haitjema C.H."/>
            <person name="Gilmore S.P."/>
            <person name="Henske J.K."/>
            <person name="Solomon K.V."/>
            <person name="De Groot R."/>
            <person name="Kuo A."/>
            <person name="Mondo S.J."/>
            <person name="Salamov A.A."/>
            <person name="Labutti K."/>
            <person name="Zhao Z."/>
            <person name="Chiniquy J."/>
            <person name="Barry K."/>
            <person name="Brewer H.M."/>
            <person name="Purvine S.O."/>
            <person name="Wright A.T."/>
            <person name="Boxma B."/>
            <person name="Van Alen T."/>
            <person name="Hackstein J.H."/>
            <person name="Baker S.E."/>
            <person name="Grigoriev I.V."/>
            <person name="O'Malley M.A."/>
        </authorList>
    </citation>
    <scope>NUCLEOTIDE SEQUENCE [LARGE SCALE GENOMIC DNA]</scope>
    <source>
        <strain evidence="1 2">G1</strain>
    </source>
</reference>
<name>A0A1Y2FFV6_9FUNG</name>
<dbReference type="Proteomes" id="UP000193920">
    <property type="component" value="Unassembled WGS sequence"/>
</dbReference>
<evidence type="ECO:0000313" key="1">
    <source>
        <dbReference type="EMBL" id="ORY82801.1"/>
    </source>
</evidence>
<sequence>MNTLINSSINQSKIVNAGFTLNHLRKIGHPKIIFQKNTLNSTILNNSKRNFSVTPQILNEFVPYGIKKNSKYNVFEGKNPQPIKFKFYYLKPENSDIAAVSLLSSKQINGKGLKKEGVVGWVKFDNEEAPVLKPWIFQENKDFYNIFNRVIKENLHTDISKRIQVEAQFHKNGWMYFKDERNKTNHGRLESAEDTFGAVEVKECEIIPKSFEPMFTYRILTRRGLFQLPEALHNKLVEEIQNCCLE</sequence>
<dbReference type="EMBL" id="MCOG01000008">
    <property type="protein sequence ID" value="ORY82801.1"/>
    <property type="molecule type" value="Genomic_DNA"/>
</dbReference>
<keyword evidence="2" id="KW-1185">Reference proteome</keyword>
<gene>
    <name evidence="1" type="ORF">LY90DRAFT_663967</name>
</gene>
<dbReference type="OrthoDB" id="5397701at2759"/>
<comment type="caution">
    <text evidence="1">The sequence shown here is derived from an EMBL/GenBank/DDBJ whole genome shotgun (WGS) entry which is preliminary data.</text>
</comment>
<protein>
    <submittedName>
        <fullName evidence="1">Uncharacterized protein</fullName>
    </submittedName>
</protein>
<dbReference type="PANTHER" id="PTHR37331:SF1">
    <property type="entry name" value="YALI0F11671P"/>
    <property type="match status" value="1"/>
</dbReference>
<evidence type="ECO:0000313" key="2">
    <source>
        <dbReference type="Proteomes" id="UP000193920"/>
    </source>
</evidence>
<dbReference type="STRING" id="1754190.A0A1Y2FFV6"/>
<accession>A0A1Y2FFV6</accession>
<organism evidence="1 2">
    <name type="scientific">Neocallimastix californiae</name>
    <dbReference type="NCBI Taxonomy" id="1754190"/>
    <lineage>
        <taxon>Eukaryota</taxon>
        <taxon>Fungi</taxon>
        <taxon>Fungi incertae sedis</taxon>
        <taxon>Chytridiomycota</taxon>
        <taxon>Chytridiomycota incertae sedis</taxon>
        <taxon>Neocallimastigomycetes</taxon>
        <taxon>Neocallimastigales</taxon>
        <taxon>Neocallimastigaceae</taxon>
        <taxon>Neocallimastix</taxon>
    </lineage>
</organism>
<dbReference type="PANTHER" id="PTHR37331">
    <property type="entry name" value="YALI0F11671P"/>
    <property type="match status" value="1"/>
</dbReference>
<proteinExistence type="predicted"/>
<dbReference type="AlphaFoldDB" id="A0A1Y2FFV6"/>